<evidence type="ECO:0000259" key="3">
    <source>
        <dbReference type="Pfam" id="PF09851"/>
    </source>
</evidence>
<feature type="domain" description="SHOCT" evidence="3">
    <location>
        <begin position="6"/>
        <end position="31"/>
    </location>
</feature>
<keyword evidence="2" id="KW-0812">Transmembrane</keyword>
<protein>
    <recommendedName>
        <fullName evidence="3">SHOCT domain-containing protein</fullName>
    </recommendedName>
</protein>
<evidence type="ECO:0000313" key="5">
    <source>
        <dbReference type="Proteomes" id="UP000185473"/>
    </source>
</evidence>
<feature type="compositionally biased region" description="Basic and acidic residues" evidence="1">
    <location>
        <begin position="36"/>
        <end position="50"/>
    </location>
</feature>
<sequence length="146" mass="16277">MKYDDLKSLKELLDENLITEEEYKVQKAHILGLPVKSEKDDGGEGTKDNESISSETNIPKLDSVENLGTKSSSNDNTSHQPLETASDEEEVTAKKHPIADDEIANNQIISRVESHNKGHFKNVCLIILTCIIVFIIGCVLGYYIFK</sequence>
<evidence type="ECO:0000313" key="4">
    <source>
        <dbReference type="EMBL" id="APS42148.1"/>
    </source>
</evidence>
<name>A0A1L6RCC4_9LACO</name>
<dbReference type="KEGG" id="wjo:FOL01_1289"/>
<dbReference type="AlphaFoldDB" id="A0A1L6RCC4"/>
<evidence type="ECO:0000256" key="2">
    <source>
        <dbReference type="SAM" id="Phobius"/>
    </source>
</evidence>
<dbReference type="Proteomes" id="UP000185473">
    <property type="component" value="Chromosome"/>
</dbReference>
<feature type="transmembrane region" description="Helical" evidence="2">
    <location>
        <begin position="123"/>
        <end position="145"/>
    </location>
</feature>
<reference evidence="4 5" key="1">
    <citation type="submission" date="2016-02" db="EMBL/GenBank/DDBJ databases">
        <title>Complete Genome Sequence of Weissella jogaejeotgali FOL01.</title>
        <authorList>
            <person name="Lee J.-H."/>
            <person name="Ku H.-J."/>
        </authorList>
    </citation>
    <scope>NUCLEOTIDE SEQUENCE [LARGE SCALE GENOMIC DNA]</scope>
    <source>
        <strain evidence="4 5">FOL01</strain>
    </source>
</reference>
<evidence type="ECO:0000256" key="1">
    <source>
        <dbReference type="SAM" id="MobiDB-lite"/>
    </source>
</evidence>
<accession>A0A1L6RCC4</accession>
<dbReference type="InterPro" id="IPR018649">
    <property type="entry name" value="SHOCT"/>
</dbReference>
<dbReference type="EMBL" id="CP014332">
    <property type="protein sequence ID" value="APS42148.1"/>
    <property type="molecule type" value="Genomic_DNA"/>
</dbReference>
<dbReference type="RefSeq" id="WP_075269914.1">
    <property type="nucleotide sequence ID" value="NZ_CP014332.1"/>
</dbReference>
<keyword evidence="2" id="KW-1133">Transmembrane helix</keyword>
<dbReference type="Pfam" id="PF09851">
    <property type="entry name" value="SHOCT"/>
    <property type="match status" value="1"/>
</dbReference>
<keyword evidence="5" id="KW-1185">Reference proteome</keyword>
<feature type="region of interest" description="Disordered" evidence="1">
    <location>
        <begin position="31"/>
        <end position="99"/>
    </location>
</feature>
<feature type="compositionally biased region" description="Polar residues" evidence="1">
    <location>
        <begin position="66"/>
        <end position="83"/>
    </location>
</feature>
<gene>
    <name evidence="4" type="ORF">FOL01_1289</name>
</gene>
<proteinExistence type="predicted"/>
<dbReference type="STRING" id="1631871.FOL01_1289"/>
<organism evidence="4 5">
    <name type="scientific">Weissella jogaejeotgali</name>
    <dbReference type="NCBI Taxonomy" id="1631871"/>
    <lineage>
        <taxon>Bacteria</taxon>
        <taxon>Bacillati</taxon>
        <taxon>Bacillota</taxon>
        <taxon>Bacilli</taxon>
        <taxon>Lactobacillales</taxon>
        <taxon>Lactobacillaceae</taxon>
        <taxon>Weissella</taxon>
    </lineage>
</organism>
<keyword evidence="2" id="KW-0472">Membrane</keyword>